<dbReference type="Gene3D" id="3.30.200.20">
    <property type="entry name" value="Phosphorylase Kinase, domain 1"/>
    <property type="match status" value="1"/>
</dbReference>
<keyword evidence="1" id="KW-0067">ATP-binding</keyword>
<evidence type="ECO:0000256" key="1">
    <source>
        <dbReference type="PROSITE-ProRule" id="PRU10141"/>
    </source>
</evidence>
<protein>
    <recommendedName>
        <fullName evidence="3">Protein kinase domain-containing protein</fullName>
    </recommendedName>
</protein>
<feature type="domain" description="Protein kinase" evidence="3">
    <location>
        <begin position="10"/>
        <end position="504"/>
    </location>
</feature>
<accession>A0A5J4WVB2</accession>
<dbReference type="AlphaFoldDB" id="A0A5J4WVB2"/>
<name>A0A5J4WVB2_9EUKA</name>
<dbReference type="Pfam" id="PF00069">
    <property type="entry name" value="Pkinase"/>
    <property type="match status" value="2"/>
</dbReference>
<dbReference type="CDD" id="cd00180">
    <property type="entry name" value="PKc"/>
    <property type="match status" value="1"/>
</dbReference>
<dbReference type="InterPro" id="IPR000719">
    <property type="entry name" value="Prot_kinase_dom"/>
</dbReference>
<dbReference type="GO" id="GO:0005524">
    <property type="term" value="F:ATP binding"/>
    <property type="evidence" value="ECO:0007669"/>
    <property type="project" value="UniProtKB-UniRule"/>
</dbReference>
<evidence type="ECO:0000256" key="2">
    <source>
        <dbReference type="SAM" id="MobiDB-lite"/>
    </source>
</evidence>
<reference evidence="4 5" key="1">
    <citation type="submission" date="2019-03" db="EMBL/GenBank/DDBJ databases">
        <title>Single cell metagenomics reveals metabolic interactions within the superorganism composed of flagellate Streblomastix strix and complex community of Bacteroidetes bacteria on its surface.</title>
        <authorList>
            <person name="Treitli S.C."/>
            <person name="Kolisko M."/>
            <person name="Husnik F."/>
            <person name="Keeling P."/>
            <person name="Hampl V."/>
        </authorList>
    </citation>
    <scope>NUCLEOTIDE SEQUENCE [LARGE SCALE GENOMIC DNA]</scope>
    <source>
        <strain evidence="4">ST1C</strain>
    </source>
</reference>
<dbReference type="Gene3D" id="1.10.510.10">
    <property type="entry name" value="Transferase(Phosphotransferase) domain 1"/>
    <property type="match status" value="2"/>
</dbReference>
<comment type="caution">
    <text evidence="4">The sequence shown here is derived from an EMBL/GenBank/DDBJ whole genome shotgun (WGS) entry which is preliminary data.</text>
</comment>
<evidence type="ECO:0000259" key="3">
    <source>
        <dbReference type="PROSITE" id="PS50011"/>
    </source>
</evidence>
<dbReference type="InterPro" id="IPR017441">
    <property type="entry name" value="Protein_kinase_ATP_BS"/>
</dbReference>
<dbReference type="GO" id="GO:0044773">
    <property type="term" value="P:mitotic DNA damage checkpoint signaling"/>
    <property type="evidence" value="ECO:0007669"/>
    <property type="project" value="TreeGrafter"/>
</dbReference>
<dbReference type="GO" id="GO:0005634">
    <property type="term" value="C:nucleus"/>
    <property type="evidence" value="ECO:0007669"/>
    <property type="project" value="TreeGrafter"/>
</dbReference>
<proteinExistence type="predicted"/>
<dbReference type="InterPro" id="IPR011009">
    <property type="entry name" value="Kinase-like_dom_sf"/>
</dbReference>
<dbReference type="PANTHER" id="PTHR44167">
    <property type="entry name" value="OVARIAN-SPECIFIC SERINE/THREONINE-PROTEIN KINASE LOK-RELATED"/>
    <property type="match status" value="1"/>
</dbReference>
<sequence length="839" mass="94976">MQIIREQLEFQNPIYIGEGNYGRVYSAKDTNGTYFAIKVQNKQEYYDKEFAAAGNLQQIPSNYFVKTFGQKKIDDRVFLAMEFCNMGGLDVTFIKALIPRASILTGIIPKLCGFGEIRNIQNIRNADAFSGTPFFFPPEIGESRKNYNQGVDIWMLGLTLYMLATGKLVDSPSYEVLRTLGFVLPPELAEFSNTDQNEVLLDRNGKKLSETMGKEFVQLLSRMLTYEPSQRYTAAQLLQLSIFTNRRAGNLEIIPNAYAEELGFSVQSQLNGWVGSAKVIPMQQRNDTEFKMLQQIQHPFIIPYLGLQQSNDHVVVYTELADYYSLADLLSGQQITEPVVKLISWEILLALQRIHRQGFIHGNLKLDNILFCTNPNTKGIDVQLCNFSLGRQIGEKVIIKENGLNYMGLYYAPEALNANAVADPRMDMFSFGLVLYTMLTRNHPLIGLTLAEYFSQVKQFFDQVPLFHIDEHISSEAADLVTLLLVPQISQRITVVQALQSPFFPQEWRSLLQPEGDWLKWRANGHQPLPKELYDYAFGEGNSLANRIKLLPGYIAPHSLQGSSIEFDMNTYLTMADRGEDIQPNTISKISGTIANWNDYEPHIKGQFWYFWLKPTQKYRTETPICLAIDENNPAFEMLKSAVETNSNQEFQMISFTEYLNNVSESVGKNVHVVPDSEEDNQLKMQVGLDINVELICVICEFQQDYHWFKLETIINQKELTSGATNKINHKISIAKKTQKQPISKPVSKQPVSKPVSKQPVSKPVSKQPISKPVSKQPISKPVSNQPISKPVSKQTTSKPVPKQPISKPVSKQPTSKPVSKQSVSKPVSKQPTSQPVRK</sequence>
<dbReference type="GO" id="GO:0004674">
    <property type="term" value="F:protein serine/threonine kinase activity"/>
    <property type="evidence" value="ECO:0007669"/>
    <property type="project" value="TreeGrafter"/>
</dbReference>
<feature type="region of interest" description="Disordered" evidence="2">
    <location>
        <begin position="735"/>
        <end position="839"/>
    </location>
</feature>
<gene>
    <name evidence="4" type="ORF">EZS28_005483</name>
</gene>
<dbReference type="PROSITE" id="PS00107">
    <property type="entry name" value="PROTEIN_KINASE_ATP"/>
    <property type="match status" value="1"/>
</dbReference>
<dbReference type="Proteomes" id="UP000324800">
    <property type="component" value="Unassembled WGS sequence"/>
</dbReference>
<organism evidence="4 5">
    <name type="scientific">Streblomastix strix</name>
    <dbReference type="NCBI Taxonomy" id="222440"/>
    <lineage>
        <taxon>Eukaryota</taxon>
        <taxon>Metamonada</taxon>
        <taxon>Preaxostyla</taxon>
        <taxon>Oxymonadida</taxon>
        <taxon>Streblomastigidae</taxon>
        <taxon>Streblomastix</taxon>
    </lineage>
</organism>
<feature type="compositionally biased region" description="Low complexity" evidence="2">
    <location>
        <begin position="816"/>
        <end position="832"/>
    </location>
</feature>
<dbReference type="SUPFAM" id="SSF56112">
    <property type="entry name" value="Protein kinase-like (PK-like)"/>
    <property type="match status" value="2"/>
</dbReference>
<dbReference type="EMBL" id="SNRW01000838">
    <property type="protein sequence ID" value="KAA6398997.1"/>
    <property type="molecule type" value="Genomic_DNA"/>
</dbReference>
<evidence type="ECO:0000313" key="5">
    <source>
        <dbReference type="Proteomes" id="UP000324800"/>
    </source>
</evidence>
<keyword evidence="1" id="KW-0547">Nucleotide-binding</keyword>
<dbReference type="PROSITE" id="PS50011">
    <property type="entry name" value="PROTEIN_KINASE_DOM"/>
    <property type="match status" value="1"/>
</dbReference>
<feature type="compositionally biased region" description="Polar residues" evidence="2">
    <location>
        <begin position="782"/>
        <end position="799"/>
    </location>
</feature>
<dbReference type="PANTHER" id="PTHR44167:SF24">
    <property type="entry name" value="SERINE_THREONINE-PROTEIN KINASE CHK2"/>
    <property type="match status" value="1"/>
</dbReference>
<evidence type="ECO:0000313" key="4">
    <source>
        <dbReference type="EMBL" id="KAA6398997.1"/>
    </source>
</evidence>
<feature type="binding site" evidence="1">
    <location>
        <position position="38"/>
    </location>
    <ligand>
        <name>ATP</name>
        <dbReference type="ChEBI" id="CHEBI:30616"/>
    </ligand>
</feature>